<comment type="caution">
    <text evidence="2">The sequence shown here is derived from an EMBL/GenBank/DDBJ whole genome shotgun (WGS) entry which is preliminary data.</text>
</comment>
<keyword evidence="3" id="KW-1185">Reference proteome</keyword>
<dbReference type="Gene3D" id="2.40.128.280">
    <property type="match status" value="1"/>
</dbReference>
<sequence>MKDLNIKSKLIRISFLTLAIFALNSCKDEPKNIEIEEETVEVQKPLTSEALLVGSWKDTSPSALHFSIFEDGTAKSDNMKTLLYKSWSVKDNKITFIVESIGNKTTTTDTIVQTIEKLTNNELILVDGDIREAYKKAKN</sequence>
<dbReference type="Pfam" id="PF12702">
    <property type="entry name" value="Lipocalin_3"/>
    <property type="match status" value="1"/>
</dbReference>
<evidence type="ECO:0000313" key="3">
    <source>
        <dbReference type="Proteomes" id="UP001597549"/>
    </source>
</evidence>
<dbReference type="InterPro" id="IPR024311">
    <property type="entry name" value="Lipocalin-like"/>
</dbReference>
<protein>
    <submittedName>
        <fullName evidence="2">Lipocalin family protein</fullName>
    </submittedName>
</protein>
<evidence type="ECO:0000259" key="1">
    <source>
        <dbReference type="Pfam" id="PF12702"/>
    </source>
</evidence>
<gene>
    <name evidence="2" type="ORF">ACFSX9_13250</name>
</gene>
<name>A0ABW5ZBW6_9FLAO</name>
<dbReference type="RefSeq" id="WP_379808464.1">
    <property type="nucleotide sequence ID" value="NZ_JBHUOL010000021.1"/>
</dbReference>
<dbReference type="Proteomes" id="UP001597549">
    <property type="component" value="Unassembled WGS sequence"/>
</dbReference>
<reference evidence="3" key="1">
    <citation type="journal article" date="2019" name="Int. J. Syst. Evol. Microbiol.">
        <title>The Global Catalogue of Microorganisms (GCM) 10K type strain sequencing project: providing services to taxonomists for standard genome sequencing and annotation.</title>
        <authorList>
            <consortium name="The Broad Institute Genomics Platform"/>
            <consortium name="The Broad Institute Genome Sequencing Center for Infectious Disease"/>
            <person name="Wu L."/>
            <person name="Ma J."/>
        </authorList>
    </citation>
    <scope>NUCLEOTIDE SEQUENCE [LARGE SCALE GENOMIC DNA]</scope>
    <source>
        <strain evidence="3">KCTC 52644</strain>
    </source>
</reference>
<evidence type="ECO:0000313" key="2">
    <source>
        <dbReference type="EMBL" id="MFD2909698.1"/>
    </source>
</evidence>
<feature type="domain" description="Lipocalin-like" evidence="1">
    <location>
        <begin position="50"/>
        <end position="136"/>
    </location>
</feature>
<dbReference type="EMBL" id="JBHUOL010000021">
    <property type="protein sequence ID" value="MFD2909698.1"/>
    <property type="molecule type" value="Genomic_DNA"/>
</dbReference>
<proteinExistence type="predicted"/>
<organism evidence="2 3">
    <name type="scientific">Flavobacterium ardleyense</name>
    <dbReference type="NCBI Taxonomy" id="2038737"/>
    <lineage>
        <taxon>Bacteria</taxon>
        <taxon>Pseudomonadati</taxon>
        <taxon>Bacteroidota</taxon>
        <taxon>Flavobacteriia</taxon>
        <taxon>Flavobacteriales</taxon>
        <taxon>Flavobacteriaceae</taxon>
        <taxon>Flavobacterium</taxon>
    </lineage>
</organism>
<accession>A0ABW5ZBW6</accession>